<dbReference type="PANTHER" id="PTHR30212:SF2">
    <property type="entry name" value="PROTEIN YIIM"/>
    <property type="match status" value="1"/>
</dbReference>
<reference evidence="2 3" key="1">
    <citation type="submission" date="2021-05" db="EMBL/GenBank/DDBJ databases">
        <title>Complete genome of Nocardioides aquaticus KCTC 9944T isolated from meromictic and hypersaline Ekho Lake, Antarctica.</title>
        <authorList>
            <person name="Hwang K."/>
            <person name="Kim K.M."/>
            <person name="Choe H."/>
        </authorList>
    </citation>
    <scope>NUCLEOTIDE SEQUENCE [LARGE SCALE GENOMIC DNA]</scope>
    <source>
        <strain evidence="2 3">KCTC 9944</strain>
    </source>
</reference>
<dbReference type="PROSITE" id="PS51340">
    <property type="entry name" value="MOSC"/>
    <property type="match status" value="1"/>
</dbReference>
<dbReference type="Proteomes" id="UP000679307">
    <property type="component" value="Chromosome"/>
</dbReference>
<accession>A0ABX8EH47</accession>
<proteinExistence type="predicted"/>
<dbReference type="SUPFAM" id="SSF50800">
    <property type="entry name" value="PK beta-barrel domain-like"/>
    <property type="match status" value="1"/>
</dbReference>
<dbReference type="Gene3D" id="2.40.33.20">
    <property type="entry name" value="PK beta-barrel domain-like"/>
    <property type="match status" value="1"/>
</dbReference>
<feature type="domain" description="MOSC" evidence="1">
    <location>
        <begin position="32"/>
        <end position="174"/>
    </location>
</feature>
<dbReference type="RefSeq" id="WP_214059019.1">
    <property type="nucleotide sequence ID" value="NZ_BAAAHS010000102.1"/>
</dbReference>
<evidence type="ECO:0000313" key="3">
    <source>
        <dbReference type="Proteomes" id="UP000679307"/>
    </source>
</evidence>
<name>A0ABX8EH47_9ACTN</name>
<dbReference type="Pfam" id="PF03473">
    <property type="entry name" value="MOSC"/>
    <property type="match status" value="1"/>
</dbReference>
<sequence length="228" mass="24473">MVTGEALVRSVNVGRPRAAPWAGIGRTAIDKQQVLGRVAVGPLGLDGDEVADTRHHGGPDKAVYAFAREDLDRWAGVLGTELPDGHFGENLTTTGIDVNEAEMGERWRVGGPDGTVLEVASVRTPCNDFKTWMGRTGHDARAWVRRFAEEGRPGPYLRVLVPGTVAPGDPLEVVHRPGHGVTVTTFFRALHGHPELLPELLRVEALPAQARERVETYLGSPASTATGA</sequence>
<dbReference type="PANTHER" id="PTHR30212">
    <property type="entry name" value="PROTEIN YIIM"/>
    <property type="match status" value="1"/>
</dbReference>
<gene>
    <name evidence="2" type="primary">yiiM</name>
    <name evidence="2" type="ORF">ENKNEFLB_01977</name>
</gene>
<dbReference type="InterPro" id="IPR052353">
    <property type="entry name" value="Benzoxazolinone_Detox_Enz"/>
</dbReference>
<keyword evidence="3" id="KW-1185">Reference proteome</keyword>
<dbReference type="InterPro" id="IPR011037">
    <property type="entry name" value="Pyrv_Knase-like_insert_dom_sf"/>
</dbReference>
<evidence type="ECO:0000259" key="1">
    <source>
        <dbReference type="PROSITE" id="PS51340"/>
    </source>
</evidence>
<dbReference type="InterPro" id="IPR005302">
    <property type="entry name" value="MoCF_Sase_C"/>
</dbReference>
<organism evidence="2 3">
    <name type="scientific">Nocardioides aquaticus</name>
    <dbReference type="NCBI Taxonomy" id="160826"/>
    <lineage>
        <taxon>Bacteria</taxon>
        <taxon>Bacillati</taxon>
        <taxon>Actinomycetota</taxon>
        <taxon>Actinomycetes</taxon>
        <taxon>Propionibacteriales</taxon>
        <taxon>Nocardioidaceae</taxon>
        <taxon>Nocardioides</taxon>
    </lineage>
</organism>
<protein>
    <submittedName>
        <fullName evidence="2">Protein YiiM</fullName>
    </submittedName>
</protein>
<evidence type="ECO:0000313" key="2">
    <source>
        <dbReference type="EMBL" id="QVT79594.1"/>
    </source>
</evidence>
<dbReference type="EMBL" id="CP075371">
    <property type="protein sequence ID" value="QVT79594.1"/>
    <property type="molecule type" value="Genomic_DNA"/>
</dbReference>